<sequence length="793" mass="88739">SSSTKFGCQDLSDDDHPKRPCGRSGCPTVAPMCFAGTSERCTGNKYTPRWYHISVGEHYCNECFEYYRGRKGLTGLRDGGLKEYETWKAVWSSKAQRTASITGYLVDQVLPFWARCQNCSKWRQLPPSISVTPQVLGSFTCAVLATWGNKIKHKDKNNACDTPEDKRVQYVCNSGEFFQSRPTPCLRQSLAAQFLTKYYPDGVGLSPTESVQPIPKAERKKLCPFVVPFAKENRPLHALGVTPDMMLDQEIAEFPDMAQNCPQLYLALRNLVLAIWALNPKEWVTKERVEQHIVCRGLARISCVQMLPVLLTFLTRHAFINQGLLRVPESEVVGLRHGQSSVIVIGAGASGLAAAHCLHSHGIKVTVLEAKTSVGGRVSATSSNCEVDTYSGQLLNGCWNNPLAIMAYQLGLNLQPQSDSCPLVTTQGQLVPDDLDRRIEFHYNAILDIVSDWRRGRGVQADLPLIDKFKEFHEEFIRETEGYFSETAFSQEEVRRLVNFYLSNLEFACGCSLDRASSLHWDQNEDLPQLGGPRMWVSGGFGSILKSLAQNLDIRLDCQVTEVNYSDQNIVVHSSQGDFIAEKVIVTVPLAVLQKELIKFHPPLPEFKVKAIQSLGAGKVEKVTMQFSEDFWSEKTENQLLFGHVPESENHMGFFNVFYCHQHKEKNTHILMSHLVGRGLALMDGKSDEEVVDACVKVLQSLFPEKEVPQPVTSTVSHWREDKHTGMAYSYIPVGASGDTYDNMAQCIEGHLHFAGEATHRQFPQTVTGAYISGLREAWNILDDLSLIKLEPV</sequence>
<feature type="domain" description="CW-type" evidence="12">
    <location>
        <begin position="107"/>
        <end position="168"/>
    </location>
</feature>
<dbReference type="InterPro" id="IPR036388">
    <property type="entry name" value="WH-like_DNA-bd_sf"/>
</dbReference>
<dbReference type="Gene3D" id="1.10.10.10">
    <property type="entry name" value="Winged helix-like DNA-binding domain superfamily/Winged helix DNA-binding domain"/>
    <property type="match status" value="1"/>
</dbReference>
<evidence type="ECO:0000256" key="5">
    <source>
        <dbReference type="ARBA" id="ARBA00022771"/>
    </source>
</evidence>
<keyword evidence="5" id="KW-0863">Zinc-finger</keyword>
<dbReference type="SUPFAM" id="SSF51905">
    <property type="entry name" value="FAD/NAD(P)-binding domain"/>
    <property type="match status" value="1"/>
</dbReference>
<dbReference type="GO" id="GO:0008270">
    <property type="term" value="F:zinc ion binding"/>
    <property type="evidence" value="ECO:0007669"/>
    <property type="project" value="UniProtKB-KW"/>
</dbReference>
<dbReference type="InterPro" id="IPR009057">
    <property type="entry name" value="Homeodomain-like_sf"/>
</dbReference>
<evidence type="ECO:0000256" key="6">
    <source>
        <dbReference type="ARBA" id="ARBA00022827"/>
    </source>
</evidence>
<dbReference type="EC" id="1.4.3.-" evidence="10"/>
<evidence type="ECO:0000256" key="3">
    <source>
        <dbReference type="ARBA" id="ARBA00022630"/>
    </source>
</evidence>
<comment type="similarity">
    <text evidence="2 10">Belongs to the flavin monoamine oxidase family.</text>
</comment>
<dbReference type="GO" id="GO:0008131">
    <property type="term" value="F:primary methylamine oxidase activity"/>
    <property type="evidence" value="ECO:0007669"/>
    <property type="project" value="UniProtKB-ARBA"/>
</dbReference>
<keyword evidence="7" id="KW-0862">Zinc</keyword>
<organism evidence="13 14">
    <name type="scientific">Plakobranchus ocellatus</name>
    <dbReference type="NCBI Taxonomy" id="259542"/>
    <lineage>
        <taxon>Eukaryota</taxon>
        <taxon>Metazoa</taxon>
        <taxon>Spiralia</taxon>
        <taxon>Lophotrochozoa</taxon>
        <taxon>Mollusca</taxon>
        <taxon>Gastropoda</taxon>
        <taxon>Heterobranchia</taxon>
        <taxon>Euthyneura</taxon>
        <taxon>Panpulmonata</taxon>
        <taxon>Sacoglossa</taxon>
        <taxon>Placobranchoidea</taxon>
        <taxon>Plakobranchidae</taxon>
        <taxon>Plakobranchus</taxon>
    </lineage>
</organism>
<dbReference type="AlphaFoldDB" id="A0AAV4D044"/>
<accession>A0AAV4D044</accession>
<evidence type="ECO:0000256" key="8">
    <source>
        <dbReference type="ARBA" id="ARBA00023002"/>
    </source>
</evidence>
<dbReference type="InterPro" id="IPR011124">
    <property type="entry name" value="Znf_CW"/>
</dbReference>
<dbReference type="InterPro" id="IPR036188">
    <property type="entry name" value="FAD/NAD-bd_sf"/>
</dbReference>
<keyword evidence="8 10" id="KW-0560">Oxidoreductase</keyword>
<dbReference type="Pfam" id="PF04433">
    <property type="entry name" value="SWIRM"/>
    <property type="match status" value="1"/>
</dbReference>
<dbReference type="PANTHER" id="PTHR10742:SF410">
    <property type="entry name" value="LYSINE-SPECIFIC HISTONE DEMETHYLASE 2"/>
    <property type="match status" value="1"/>
</dbReference>
<feature type="domain" description="SWIRM" evidence="11">
    <location>
        <begin position="232"/>
        <end position="331"/>
    </location>
</feature>
<evidence type="ECO:0000256" key="9">
    <source>
        <dbReference type="PIRSR" id="PIRSR601613-1"/>
    </source>
</evidence>
<keyword evidence="6 10" id="KW-0274">FAD</keyword>
<evidence type="ECO:0000256" key="1">
    <source>
        <dbReference type="ARBA" id="ARBA00001974"/>
    </source>
</evidence>
<protein>
    <recommendedName>
        <fullName evidence="10">Amine oxidase</fullName>
        <ecNumber evidence="10">1.4.3.-</ecNumber>
    </recommendedName>
</protein>
<dbReference type="PRINTS" id="PR00757">
    <property type="entry name" value="AMINEOXDASEF"/>
</dbReference>
<evidence type="ECO:0000313" key="13">
    <source>
        <dbReference type="EMBL" id="GFO37512.1"/>
    </source>
</evidence>
<dbReference type="Gene3D" id="3.30.40.100">
    <property type="match status" value="1"/>
</dbReference>
<dbReference type="GO" id="GO:0140682">
    <property type="term" value="F:FAD-dependent H3K4me/H3K4me3 demethylase activity"/>
    <property type="evidence" value="ECO:0007669"/>
    <property type="project" value="UniProtKB-ARBA"/>
</dbReference>
<dbReference type="InterPro" id="IPR050281">
    <property type="entry name" value="Flavin_monoamine_oxidase"/>
</dbReference>
<evidence type="ECO:0000256" key="10">
    <source>
        <dbReference type="RuleBase" id="RU362067"/>
    </source>
</evidence>
<dbReference type="Gene3D" id="3.50.50.60">
    <property type="entry name" value="FAD/NAD(P)-binding domain"/>
    <property type="match status" value="1"/>
</dbReference>
<dbReference type="InterPro" id="IPR001613">
    <property type="entry name" value="Flavin_amine_oxidase"/>
</dbReference>
<evidence type="ECO:0000313" key="14">
    <source>
        <dbReference type="Proteomes" id="UP000735302"/>
    </source>
</evidence>
<dbReference type="SUPFAM" id="SSF54373">
    <property type="entry name" value="FAD-linked reductases, C-terminal domain"/>
    <property type="match status" value="1"/>
</dbReference>
<keyword evidence="14" id="KW-1185">Reference proteome</keyword>
<comment type="cofactor">
    <cofactor evidence="1 10">
        <name>FAD</name>
        <dbReference type="ChEBI" id="CHEBI:57692"/>
    </cofactor>
</comment>
<keyword evidence="4" id="KW-0479">Metal-binding</keyword>
<reference evidence="13 14" key="1">
    <citation type="journal article" date="2021" name="Elife">
        <title>Chloroplast acquisition without the gene transfer in kleptoplastic sea slugs, Plakobranchus ocellatus.</title>
        <authorList>
            <person name="Maeda T."/>
            <person name="Takahashi S."/>
            <person name="Yoshida T."/>
            <person name="Shimamura S."/>
            <person name="Takaki Y."/>
            <person name="Nagai Y."/>
            <person name="Toyoda A."/>
            <person name="Suzuki Y."/>
            <person name="Arimoto A."/>
            <person name="Ishii H."/>
            <person name="Satoh N."/>
            <person name="Nishiyama T."/>
            <person name="Hasebe M."/>
            <person name="Maruyama T."/>
            <person name="Minagawa J."/>
            <person name="Obokata J."/>
            <person name="Shigenobu S."/>
        </authorList>
    </citation>
    <scope>NUCLEOTIDE SEQUENCE [LARGE SCALE GENOMIC DNA]</scope>
</reference>
<dbReference type="Proteomes" id="UP000735302">
    <property type="component" value="Unassembled WGS sequence"/>
</dbReference>
<evidence type="ECO:0000259" key="11">
    <source>
        <dbReference type="PROSITE" id="PS50934"/>
    </source>
</evidence>
<gene>
    <name evidence="13" type="ORF">PoB_006401700</name>
</gene>
<dbReference type="Pfam" id="PF01593">
    <property type="entry name" value="Amino_oxidase"/>
    <property type="match status" value="1"/>
</dbReference>
<keyword evidence="3 10" id="KW-0285">Flavoprotein</keyword>
<dbReference type="SUPFAM" id="SSF46689">
    <property type="entry name" value="Homeodomain-like"/>
    <property type="match status" value="1"/>
</dbReference>
<feature type="binding site" evidence="9">
    <location>
        <position position="350"/>
    </location>
    <ligand>
        <name>FAD</name>
        <dbReference type="ChEBI" id="CHEBI:57692"/>
    </ligand>
</feature>
<dbReference type="PANTHER" id="PTHR10742">
    <property type="entry name" value="FLAVIN MONOAMINE OXIDASE"/>
    <property type="match status" value="1"/>
</dbReference>
<comment type="caution">
    <text evidence="13">The sequence shown here is derived from an EMBL/GenBank/DDBJ whole genome shotgun (WGS) entry which is preliminary data.</text>
</comment>
<feature type="binding site" evidence="9">
    <location>
        <begin position="369"/>
        <end position="370"/>
    </location>
    <ligand>
        <name>FAD</name>
        <dbReference type="ChEBI" id="CHEBI:57692"/>
    </ligand>
</feature>
<dbReference type="Pfam" id="PF07496">
    <property type="entry name" value="zf-CW"/>
    <property type="match status" value="1"/>
</dbReference>
<feature type="binding site" evidence="9">
    <location>
        <position position="560"/>
    </location>
    <ligand>
        <name>FAD</name>
        <dbReference type="ChEBI" id="CHEBI:57692"/>
    </ligand>
</feature>
<evidence type="ECO:0000256" key="7">
    <source>
        <dbReference type="ARBA" id="ARBA00022833"/>
    </source>
</evidence>
<dbReference type="InterPro" id="IPR007526">
    <property type="entry name" value="SWIRM"/>
</dbReference>
<evidence type="ECO:0000256" key="4">
    <source>
        <dbReference type="ARBA" id="ARBA00022723"/>
    </source>
</evidence>
<name>A0AAV4D044_9GAST</name>
<feature type="non-terminal residue" evidence="13">
    <location>
        <position position="1"/>
    </location>
</feature>
<dbReference type="Gene3D" id="3.90.660.10">
    <property type="match status" value="1"/>
</dbReference>
<proteinExistence type="inferred from homology"/>
<evidence type="ECO:0000256" key="2">
    <source>
        <dbReference type="ARBA" id="ARBA00005995"/>
    </source>
</evidence>
<evidence type="ECO:0000259" key="12">
    <source>
        <dbReference type="PROSITE" id="PS51050"/>
    </source>
</evidence>
<dbReference type="PROSITE" id="PS50934">
    <property type="entry name" value="SWIRM"/>
    <property type="match status" value="1"/>
</dbReference>
<dbReference type="EMBL" id="BLXT01007237">
    <property type="protein sequence ID" value="GFO37512.1"/>
    <property type="molecule type" value="Genomic_DNA"/>
</dbReference>
<dbReference type="InterPro" id="IPR002937">
    <property type="entry name" value="Amino_oxidase"/>
</dbReference>
<dbReference type="PROSITE" id="PS51050">
    <property type="entry name" value="ZF_CW"/>
    <property type="match status" value="1"/>
</dbReference>